<keyword evidence="2" id="KW-1185">Reference proteome</keyword>
<evidence type="ECO:0000313" key="1">
    <source>
        <dbReference type="EMBL" id="KAI4809917.1"/>
    </source>
</evidence>
<reference evidence="1" key="1">
    <citation type="submission" date="2022-05" db="EMBL/GenBank/DDBJ databases">
        <title>Chromosome-level genome of Chaenocephalus aceratus.</title>
        <authorList>
            <person name="Park H."/>
        </authorList>
    </citation>
    <scope>NUCLEOTIDE SEQUENCE</scope>
    <source>
        <strain evidence="1">KU_202001</strain>
    </source>
</reference>
<proteinExistence type="predicted"/>
<accession>A0ACB9WAF2</accession>
<name>A0ACB9WAF2_CHAAC</name>
<gene>
    <name evidence="1" type="ORF">KUCAC02_018772</name>
</gene>
<comment type="caution">
    <text evidence="1">The sequence shown here is derived from an EMBL/GenBank/DDBJ whole genome shotgun (WGS) entry which is preliminary data.</text>
</comment>
<evidence type="ECO:0000313" key="2">
    <source>
        <dbReference type="Proteomes" id="UP001057452"/>
    </source>
</evidence>
<organism evidence="1 2">
    <name type="scientific">Chaenocephalus aceratus</name>
    <name type="common">Blackfin icefish</name>
    <name type="synonym">Chaenichthys aceratus</name>
    <dbReference type="NCBI Taxonomy" id="36190"/>
    <lineage>
        <taxon>Eukaryota</taxon>
        <taxon>Metazoa</taxon>
        <taxon>Chordata</taxon>
        <taxon>Craniata</taxon>
        <taxon>Vertebrata</taxon>
        <taxon>Euteleostomi</taxon>
        <taxon>Actinopterygii</taxon>
        <taxon>Neopterygii</taxon>
        <taxon>Teleostei</taxon>
        <taxon>Neoteleostei</taxon>
        <taxon>Acanthomorphata</taxon>
        <taxon>Eupercaria</taxon>
        <taxon>Perciformes</taxon>
        <taxon>Notothenioidei</taxon>
        <taxon>Channichthyidae</taxon>
        <taxon>Chaenocephalus</taxon>
    </lineage>
</organism>
<sequence length="229" mass="25782">MSIFRGSHRGSALRGRSTHNQRIEGLWGDLWRGVSNVYYDLFNFLESEGIIDIDNEMHMWALHYVYLPRINHDLRGFLDQWNNHGLRTERHQSPIQLFVQGCLERQGQTTSAMQSLFGGGPGDAQEEPEREGRADAGDVAQEEPDREGRADAVEDAQEEPEREGRADAGDVAQEEPERESRADAGGDAQEEPEREGRADAGDVAQEEPEREGRADAGDVAQEEPERERE</sequence>
<dbReference type="EMBL" id="CM043801">
    <property type="protein sequence ID" value="KAI4809917.1"/>
    <property type="molecule type" value="Genomic_DNA"/>
</dbReference>
<protein>
    <submittedName>
        <fullName evidence="1">Uncharacterized protein</fullName>
    </submittedName>
</protein>
<dbReference type="Proteomes" id="UP001057452">
    <property type="component" value="Chromosome 17"/>
</dbReference>